<gene>
    <name evidence="2" type="ORF">CRHIZ90672A_00018896</name>
</gene>
<dbReference type="AlphaFoldDB" id="A0A9N9V9X9"/>
<organism evidence="2 3">
    <name type="scientific">Clonostachys rhizophaga</name>
    <dbReference type="NCBI Taxonomy" id="160324"/>
    <lineage>
        <taxon>Eukaryota</taxon>
        <taxon>Fungi</taxon>
        <taxon>Dikarya</taxon>
        <taxon>Ascomycota</taxon>
        <taxon>Pezizomycotina</taxon>
        <taxon>Sordariomycetes</taxon>
        <taxon>Hypocreomycetidae</taxon>
        <taxon>Hypocreales</taxon>
        <taxon>Bionectriaceae</taxon>
        <taxon>Clonostachys</taxon>
    </lineage>
</organism>
<protein>
    <submittedName>
        <fullName evidence="2">Uncharacterized protein</fullName>
    </submittedName>
</protein>
<feature type="region of interest" description="Disordered" evidence="1">
    <location>
        <begin position="182"/>
        <end position="235"/>
    </location>
</feature>
<evidence type="ECO:0000313" key="2">
    <source>
        <dbReference type="EMBL" id="CAH0018687.1"/>
    </source>
</evidence>
<dbReference type="OrthoDB" id="1022638at2759"/>
<sequence length="235" mass="26696">MDRLDVLGDKLLCSEFKNYALSRLYGQHIATSFGRAVPCNDVQYAWDNTAPAAKLRQFYVDFVIQYFENPRKLSGTIGDWDTLLQNHPDIRMLLLQNFRHDPSKRTQIKDLREYLELDEPHLNPKLETRLTQLITRQKLDEARGSSFSSKAERGQIESSLGTTDALCAEAEVIPAAGIGRQKGTLEPLALEERKGISKKEKKKEKKSKEDERKAKLEIREEETASGTSAKASEVE</sequence>
<proteinExistence type="predicted"/>
<feature type="compositionally biased region" description="Polar residues" evidence="1">
    <location>
        <begin position="224"/>
        <end position="235"/>
    </location>
</feature>
<accession>A0A9N9V9X9</accession>
<dbReference type="Proteomes" id="UP000696573">
    <property type="component" value="Unassembled WGS sequence"/>
</dbReference>
<reference evidence="2" key="1">
    <citation type="submission" date="2021-10" db="EMBL/GenBank/DDBJ databases">
        <authorList>
            <person name="Piombo E."/>
        </authorList>
    </citation>
    <scope>NUCLEOTIDE SEQUENCE</scope>
</reference>
<evidence type="ECO:0000256" key="1">
    <source>
        <dbReference type="SAM" id="MobiDB-lite"/>
    </source>
</evidence>
<keyword evidence="3" id="KW-1185">Reference proteome</keyword>
<comment type="caution">
    <text evidence="2">The sequence shown here is derived from an EMBL/GenBank/DDBJ whole genome shotgun (WGS) entry which is preliminary data.</text>
</comment>
<name>A0A9N9V9X9_9HYPO</name>
<dbReference type="EMBL" id="CABFNQ020000540">
    <property type="protein sequence ID" value="CAH0018687.1"/>
    <property type="molecule type" value="Genomic_DNA"/>
</dbReference>
<evidence type="ECO:0000313" key="3">
    <source>
        <dbReference type="Proteomes" id="UP000696573"/>
    </source>
</evidence>
<feature type="compositionally biased region" description="Basic and acidic residues" evidence="1">
    <location>
        <begin position="206"/>
        <end position="222"/>
    </location>
</feature>